<evidence type="ECO:0000313" key="2">
    <source>
        <dbReference type="Proteomes" id="UP000295388"/>
    </source>
</evidence>
<gene>
    <name evidence="1" type="ORF">EV643_101830</name>
</gene>
<dbReference type="SUPFAM" id="SSF46689">
    <property type="entry name" value="Homeodomain-like"/>
    <property type="match status" value="1"/>
</dbReference>
<organism evidence="1 2">
    <name type="scientific">Kribbella caucasensis</name>
    <dbReference type="NCBI Taxonomy" id="2512215"/>
    <lineage>
        <taxon>Bacteria</taxon>
        <taxon>Bacillati</taxon>
        <taxon>Actinomycetota</taxon>
        <taxon>Actinomycetes</taxon>
        <taxon>Propionibacteriales</taxon>
        <taxon>Kribbellaceae</taxon>
        <taxon>Kribbella</taxon>
    </lineage>
</organism>
<comment type="caution">
    <text evidence="1">The sequence shown here is derived from an EMBL/GenBank/DDBJ whole genome shotgun (WGS) entry which is preliminary data.</text>
</comment>
<dbReference type="Pfam" id="PF13551">
    <property type="entry name" value="HTH_29"/>
    <property type="match status" value="1"/>
</dbReference>
<dbReference type="AlphaFoldDB" id="A0A4R6KQP9"/>
<sequence>MTSNRLLITAMVVENRPVREVAATYGVSTSWLYELLARYRREGDAVFDPRSRRPASNPNA</sequence>
<dbReference type="RefSeq" id="WP_133798547.1">
    <property type="nucleotide sequence ID" value="NZ_SNWQ01000001.1"/>
</dbReference>
<accession>A0A4R6KQP9</accession>
<evidence type="ECO:0000313" key="1">
    <source>
        <dbReference type="EMBL" id="TDO55036.1"/>
    </source>
</evidence>
<protein>
    <submittedName>
        <fullName evidence="1">Transposase IS481 family protein</fullName>
    </submittedName>
</protein>
<dbReference type="OrthoDB" id="52928at2"/>
<dbReference type="Proteomes" id="UP000295388">
    <property type="component" value="Unassembled WGS sequence"/>
</dbReference>
<name>A0A4R6KQP9_9ACTN</name>
<proteinExistence type="predicted"/>
<dbReference type="EMBL" id="SNWQ01000001">
    <property type="protein sequence ID" value="TDO55036.1"/>
    <property type="molecule type" value="Genomic_DNA"/>
</dbReference>
<reference evidence="1 2" key="1">
    <citation type="submission" date="2019-03" db="EMBL/GenBank/DDBJ databases">
        <title>Genomic Encyclopedia of Type Strains, Phase III (KMG-III): the genomes of soil and plant-associated and newly described type strains.</title>
        <authorList>
            <person name="Whitman W."/>
        </authorList>
    </citation>
    <scope>NUCLEOTIDE SEQUENCE [LARGE SCALE GENOMIC DNA]</scope>
    <source>
        <strain evidence="1 2">VKM Ac-2527</strain>
    </source>
</reference>
<dbReference type="InterPro" id="IPR009057">
    <property type="entry name" value="Homeodomain-like_sf"/>
</dbReference>
<feature type="non-terminal residue" evidence="1">
    <location>
        <position position="60"/>
    </location>
</feature>
<keyword evidence="2" id="KW-1185">Reference proteome</keyword>